<protein>
    <submittedName>
        <fullName evidence="3">Uncharacterized protein</fullName>
    </submittedName>
</protein>
<evidence type="ECO:0000313" key="3">
    <source>
        <dbReference type="EMBL" id="KAA8570285.1"/>
    </source>
</evidence>
<feature type="compositionally biased region" description="Pro residues" evidence="1">
    <location>
        <begin position="1"/>
        <end position="16"/>
    </location>
</feature>
<gene>
    <name evidence="3" type="ORF">EYC84_002592</name>
</gene>
<keyword evidence="2" id="KW-0472">Membrane</keyword>
<feature type="compositionally biased region" description="Polar residues" evidence="1">
    <location>
        <begin position="70"/>
        <end position="90"/>
    </location>
</feature>
<dbReference type="EMBL" id="VICG01000007">
    <property type="protein sequence ID" value="KAA8570285.1"/>
    <property type="molecule type" value="Genomic_DNA"/>
</dbReference>
<sequence length="265" mass="28938">MIPSPPTTPHTSPQPPLHTRRALTPRDVGDILATITLMTAIILTGLAIYIWRHPEITFWTWKARRGSQRESASLNSTSGYSLTSTHQYGNHASPPPYTLHPPPPPPPPNLADLSCQIPRMGCPPDPHMRPKMHTTTRRRDPLYAPISPPPSPSALSPPLPPTPPLNPRLTKHIGLHPPIKNYSRPTRRSLGSETYYEPLGAGPSDQGLGLVVDSRRDMNNALRNDAKPSRASRPRGYGKDADDAEEGDVGSAPLYSGSRGSVDRL</sequence>
<reference evidence="3 4" key="1">
    <citation type="submission" date="2019-06" db="EMBL/GenBank/DDBJ databases">
        <title>Genome Sequence of the Brown Rot Fungal Pathogen Monilinia fructicola.</title>
        <authorList>
            <person name="De Miccolis Angelini R.M."/>
            <person name="Landi L."/>
            <person name="Abate D."/>
            <person name="Pollastro S."/>
            <person name="Romanazzi G."/>
            <person name="Faretra F."/>
        </authorList>
    </citation>
    <scope>NUCLEOTIDE SEQUENCE [LARGE SCALE GENOMIC DNA]</scope>
    <source>
        <strain evidence="3 4">Mfrc123</strain>
    </source>
</reference>
<evidence type="ECO:0000313" key="4">
    <source>
        <dbReference type="Proteomes" id="UP000322873"/>
    </source>
</evidence>
<keyword evidence="2" id="KW-1133">Transmembrane helix</keyword>
<comment type="caution">
    <text evidence="3">The sequence shown here is derived from an EMBL/GenBank/DDBJ whole genome shotgun (WGS) entry which is preliminary data.</text>
</comment>
<feature type="compositionally biased region" description="Pro residues" evidence="1">
    <location>
        <begin position="146"/>
        <end position="166"/>
    </location>
</feature>
<name>A0A5M9JTV3_MONFR</name>
<feature type="transmembrane region" description="Helical" evidence="2">
    <location>
        <begin position="31"/>
        <end position="51"/>
    </location>
</feature>
<evidence type="ECO:0000256" key="2">
    <source>
        <dbReference type="SAM" id="Phobius"/>
    </source>
</evidence>
<evidence type="ECO:0000256" key="1">
    <source>
        <dbReference type="SAM" id="MobiDB-lite"/>
    </source>
</evidence>
<dbReference type="AlphaFoldDB" id="A0A5M9JTV3"/>
<organism evidence="3 4">
    <name type="scientific">Monilinia fructicola</name>
    <name type="common">Brown rot fungus</name>
    <name type="synonym">Ciboria fructicola</name>
    <dbReference type="NCBI Taxonomy" id="38448"/>
    <lineage>
        <taxon>Eukaryota</taxon>
        <taxon>Fungi</taxon>
        <taxon>Dikarya</taxon>
        <taxon>Ascomycota</taxon>
        <taxon>Pezizomycotina</taxon>
        <taxon>Leotiomycetes</taxon>
        <taxon>Helotiales</taxon>
        <taxon>Sclerotiniaceae</taxon>
        <taxon>Monilinia</taxon>
    </lineage>
</organism>
<accession>A0A5M9JTV3</accession>
<feature type="compositionally biased region" description="Pro residues" evidence="1">
    <location>
        <begin position="93"/>
        <end position="109"/>
    </location>
</feature>
<dbReference type="Proteomes" id="UP000322873">
    <property type="component" value="Unassembled WGS sequence"/>
</dbReference>
<keyword evidence="2" id="KW-0812">Transmembrane</keyword>
<keyword evidence="4" id="KW-1185">Reference proteome</keyword>
<feature type="compositionally biased region" description="Basic and acidic residues" evidence="1">
    <location>
        <begin position="213"/>
        <end position="228"/>
    </location>
</feature>
<proteinExistence type="predicted"/>
<feature type="region of interest" description="Disordered" evidence="1">
    <location>
        <begin position="1"/>
        <end position="23"/>
    </location>
</feature>
<feature type="region of interest" description="Disordered" evidence="1">
    <location>
        <begin position="70"/>
        <end position="265"/>
    </location>
</feature>